<keyword evidence="8 12" id="KW-0378">Hydrolase</keyword>
<sequence length="603" mass="65636">MHFPSLLAFALAIESAVSTCIPGAHVIHERRVSPPQYWMKQERAWPDARLSVRIGLTQQNVDLGPQRLEEVSDPKSPSYGQYWTAKQIVEYFAPSDETFQSVSTWLSEAGIGADRQALTTKRGWIWVEATVAEMEALLKTEYYDFQHGQTGERQIGCDEYSIPASIRPHVDFVTPTIGFSERGRYRKSVRKQVEQVDGNSGRQFTLDPYSNQIALAGGSDPSASLANCGRGMTPACIAGLYRIPPNNSTDVQTGNDFGVVEFSQTYDQADLDKFFSTYATNIPNGTHPTLNLMDGATGPGDPSPKNGETMLDLEIAYPLVYPAGVTMFQTNAGQNSLLNALDNVYCDHTYQCGLYEPTNVLSISWEDLENGSKLQTRECNEYLKLGMQGVSILFASGDQGITARNGSCGANGSFVVNFPSSCPYVTSVGATMVRALSTPVNHTSEVAKIQQLYGGKGVTDPNPEVAASSTFKCAITSGGGFSRSFARADYQQNAVSYFLTKNPPGYNSSQFNISGRAYPDVSANGAWINAFSNNKKVLEFGTSASTPIFASVITLINEKRLAANKTTVGFLNPALYANPDAFNDVSSSLLANFVDFQYIVELQ</sequence>
<feature type="active site" description="Charge relay system" evidence="12">
    <location>
        <position position="543"/>
    </location>
</feature>
<feature type="active site" description="Charge relay system" evidence="12">
    <location>
        <position position="308"/>
    </location>
</feature>
<reference evidence="15" key="1">
    <citation type="submission" date="2022-11" db="EMBL/GenBank/DDBJ databases">
        <title>Chromosomal genome sequence assembly and mating type (MAT) locus characterization of the leprose asexual lichenized fungus Lepraria neglecta (Nyl.) Erichsen.</title>
        <authorList>
            <person name="Allen J.L."/>
            <person name="Pfeffer B."/>
        </authorList>
    </citation>
    <scope>NUCLEOTIDE SEQUENCE</scope>
    <source>
        <strain evidence="15">Allen 5258</strain>
    </source>
</reference>
<evidence type="ECO:0000256" key="2">
    <source>
        <dbReference type="ARBA" id="ARBA00001913"/>
    </source>
</evidence>
<dbReference type="CDD" id="cd11377">
    <property type="entry name" value="Pro-peptidase_S53"/>
    <property type="match status" value="1"/>
</dbReference>
<feature type="domain" description="Peptidase S53" evidence="14">
    <location>
        <begin position="231"/>
        <end position="603"/>
    </location>
</feature>
<dbReference type="Pfam" id="PF00082">
    <property type="entry name" value="Peptidase_S8"/>
    <property type="match status" value="1"/>
</dbReference>
<dbReference type="PANTHER" id="PTHR14218">
    <property type="entry name" value="PROTEASE S8 TRIPEPTIDYL PEPTIDASE I CLN2"/>
    <property type="match status" value="1"/>
</dbReference>
<keyword evidence="10" id="KW-0106">Calcium</keyword>
<comment type="caution">
    <text evidence="12">Lacks conserved residue(s) required for the propagation of feature annotation.</text>
</comment>
<dbReference type="Gene3D" id="3.40.50.200">
    <property type="entry name" value="Peptidase S8/S53 domain"/>
    <property type="match status" value="1"/>
</dbReference>
<evidence type="ECO:0000256" key="12">
    <source>
        <dbReference type="PROSITE-ProRule" id="PRU01032"/>
    </source>
</evidence>
<evidence type="ECO:0000256" key="7">
    <source>
        <dbReference type="ARBA" id="ARBA00022723"/>
    </source>
</evidence>
<organism evidence="15 16">
    <name type="scientific">Lepraria neglecta</name>
    <dbReference type="NCBI Taxonomy" id="209136"/>
    <lineage>
        <taxon>Eukaryota</taxon>
        <taxon>Fungi</taxon>
        <taxon>Dikarya</taxon>
        <taxon>Ascomycota</taxon>
        <taxon>Pezizomycotina</taxon>
        <taxon>Lecanoromycetes</taxon>
        <taxon>OSLEUM clade</taxon>
        <taxon>Lecanoromycetidae</taxon>
        <taxon>Lecanorales</taxon>
        <taxon>Lecanorineae</taxon>
        <taxon>Stereocaulaceae</taxon>
        <taxon>Lepraria</taxon>
    </lineage>
</organism>
<comment type="function">
    <text evidence="3">Secreted tripeptidyl-peptidase which degrades proteins at acidic pHs and is involved in virulence.</text>
</comment>
<dbReference type="CDD" id="cd04056">
    <property type="entry name" value="Peptidases_S53"/>
    <property type="match status" value="1"/>
</dbReference>
<comment type="caution">
    <text evidence="15">The sequence shown here is derived from an EMBL/GenBank/DDBJ whole genome shotgun (WGS) entry which is preliminary data.</text>
</comment>
<protein>
    <recommendedName>
        <fullName evidence="5">tripeptidyl-peptidase II</fullName>
        <ecNumber evidence="5">3.4.14.10</ecNumber>
    </recommendedName>
</protein>
<keyword evidence="11" id="KW-0865">Zymogen</keyword>
<dbReference type="InterPro" id="IPR036852">
    <property type="entry name" value="Peptidase_S8/S53_dom_sf"/>
</dbReference>
<name>A0AAD9ZBZ2_9LECA</name>
<evidence type="ECO:0000256" key="9">
    <source>
        <dbReference type="ARBA" id="ARBA00022825"/>
    </source>
</evidence>
<evidence type="ECO:0000256" key="1">
    <source>
        <dbReference type="ARBA" id="ARBA00001910"/>
    </source>
</evidence>
<keyword evidence="16" id="KW-1185">Reference proteome</keyword>
<evidence type="ECO:0000256" key="8">
    <source>
        <dbReference type="ARBA" id="ARBA00022801"/>
    </source>
</evidence>
<feature type="signal peptide" evidence="13">
    <location>
        <begin position="1"/>
        <end position="18"/>
    </location>
</feature>
<evidence type="ECO:0000256" key="11">
    <source>
        <dbReference type="ARBA" id="ARBA00023145"/>
    </source>
</evidence>
<dbReference type="GO" id="GO:0005576">
    <property type="term" value="C:extracellular region"/>
    <property type="evidence" value="ECO:0007669"/>
    <property type="project" value="UniProtKB-SubCell"/>
</dbReference>
<gene>
    <name evidence="15" type="ORF">OEA41_006647</name>
</gene>
<dbReference type="SUPFAM" id="SSF52743">
    <property type="entry name" value="Subtilisin-like"/>
    <property type="match status" value="1"/>
</dbReference>
<dbReference type="PROSITE" id="PS51695">
    <property type="entry name" value="SEDOLISIN"/>
    <property type="match status" value="1"/>
</dbReference>
<evidence type="ECO:0000313" key="16">
    <source>
        <dbReference type="Proteomes" id="UP001276659"/>
    </source>
</evidence>
<dbReference type="AlphaFoldDB" id="A0AAD9ZBZ2"/>
<dbReference type="InterPro" id="IPR000209">
    <property type="entry name" value="Peptidase_S8/S53_dom"/>
</dbReference>
<keyword evidence="9 12" id="KW-0720">Serine protease</keyword>
<dbReference type="InterPro" id="IPR050819">
    <property type="entry name" value="Tripeptidyl-peptidase_I"/>
</dbReference>
<dbReference type="GO" id="GO:0006508">
    <property type="term" value="P:proteolysis"/>
    <property type="evidence" value="ECO:0007669"/>
    <property type="project" value="UniProtKB-KW"/>
</dbReference>
<dbReference type="EMBL" id="JASNWA010000007">
    <property type="protein sequence ID" value="KAK3173318.1"/>
    <property type="molecule type" value="Genomic_DNA"/>
</dbReference>
<evidence type="ECO:0000256" key="10">
    <source>
        <dbReference type="ARBA" id="ARBA00022837"/>
    </source>
</evidence>
<feature type="chain" id="PRO_5042246596" description="tripeptidyl-peptidase II" evidence="13">
    <location>
        <begin position="19"/>
        <end position="603"/>
    </location>
</feature>
<evidence type="ECO:0000256" key="13">
    <source>
        <dbReference type="SAM" id="SignalP"/>
    </source>
</evidence>
<keyword evidence="6 12" id="KW-0645">Protease</keyword>
<evidence type="ECO:0000313" key="15">
    <source>
        <dbReference type="EMBL" id="KAK3173318.1"/>
    </source>
</evidence>
<evidence type="ECO:0000256" key="5">
    <source>
        <dbReference type="ARBA" id="ARBA00012462"/>
    </source>
</evidence>
<evidence type="ECO:0000256" key="3">
    <source>
        <dbReference type="ARBA" id="ARBA00002451"/>
    </source>
</evidence>
<dbReference type="GO" id="GO:0046872">
    <property type="term" value="F:metal ion binding"/>
    <property type="evidence" value="ECO:0007669"/>
    <property type="project" value="UniProtKB-KW"/>
</dbReference>
<dbReference type="Proteomes" id="UP001276659">
    <property type="component" value="Unassembled WGS sequence"/>
</dbReference>
<comment type="cofactor">
    <cofactor evidence="2">
        <name>Ca(2+)</name>
        <dbReference type="ChEBI" id="CHEBI:29108"/>
    </cofactor>
</comment>
<dbReference type="GO" id="GO:0004252">
    <property type="term" value="F:serine-type endopeptidase activity"/>
    <property type="evidence" value="ECO:0007669"/>
    <property type="project" value="UniProtKB-UniRule"/>
</dbReference>
<comment type="subcellular location">
    <subcellularLocation>
        <location evidence="4">Secreted</location>
        <location evidence="4">Extracellular space</location>
    </subcellularLocation>
</comment>
<comment type="catalytic activity">
    <reaction evidence="1">
        <text>Release of an N-terminal tripeptide from a polypeptide.</text>
        <dbReference type="EC" id="3.4.14.10"/>
    </reaction>
</comment>
<feature type="active site" description="Charge relay system" evidence="12">
    <location>
        <position position="312"/>
    </location>
</feature>
<proteinExistence type="predicted"/>
<dbReference type="InterPro" id="IPR015366">
    <property type="entry name" value="S53_propep"/>
</dbReference>
<evidence type="ECO:0000256" key="6">
    <source>
        <dbReference type="ARBA" id="ARBA00022670"/>
    </source>
</evidence>
<keyword evidence="13" id="KW-0732">Signal</keyword>
<accession>A0AAD9ZBZ2</accession>
<evidence type="ECO:0000259" key="14">
    <source>
        <dbReference type="PROSITE" id="PS51695"/>
    </source>
</evidence>
<keyword evidence="7" id="KW-0479">Metal-binding</keyword>
<dbReference type="Pfam" id="PF09286">
    <property type="entry name" value="Pro-kuma_activ"/>
    <property type="match status" value="1"/>
</dbReference>
<dbReference type="PANTHER" id="PTHR14218:SF19">
    <property type="entry name" value="SERINE PROTEASE AORO, PUTATIVE (AFU_ORTHOLOGUE AFUA_6G10250)-RELATED"/>
    <property type="match status" value="1"/>
</dbReference>
<dbReference type="SUPFAM" id="SSF54897">
    <property type="entry name" value="Protease propeptides/inhibitors"/>
    <property type="match status" value="1"/>
</dbReference>
<dbReference type="InterPro" id="IPR030400">
    <property type="entry name" value="Sedolisin_dom"/>
</dbReference>
<dbReference type="SMART" id="SM00944">
    <property type="entry name" value="Pro-kuma_activ"/>
    <property type="match status" value="1"/>
</dbReference>
<evidence type="ECO:0000256" key="4">
    <source>
        <dbReference type="ARBA" id="ARBA00004239"/>
    </source>
</evidence>
<dbReference type="GO" id="GO:0008240">
    <property type="term" value="F:tripeptidyl-peptidase activity"/>
    <property type="evidence" value="ECO:0007669"/>
    <property type="project" value="UniProtKB-EC"/>
</dbReference>
<dbReference type="EC" id="3.4.14.10" evidence="5"/>